<gene>
    <name evidence="3" type="ORF">Vau01_036660</name>
</gene>
<proteinExistence type="predicted"/>
<dbReference type="EMBL" id="BOPG01000023">
    <property type="protein sequence ID" value="GIJ56150.1"/>
    <property type="molecule type" value="Genomic_DNA"/>
</dbReference>
<keyword evidence="4" id="KW-1185">Reference proteome</keyword>
<keyword evidence="1" id="KW-1133">Transmembrane helix</keyword>
<dbReference type="AlphaFoldDB" id="A0A8J3Z756"/>
<evidence type="ECO:0000259" key="2">
    <source>
        <dbReference type="SMART" id="SM00858"/>
    </source>
</evidence>
<dbReference type="CDD" id="cd11614">
    <property type="entry name" value="SAF_CpaB_FlgA_like"/>
    <property type="match status" value="1"/>
</dbReference>
<organism evidence="3 4">
    <name type="scientific">Virgisporangium aurantiacum</name>
    <dbReference type="NCBI Taxonomy" id="175570"/>
    <lineage>
        <taxon>Bacteria</taxon>
        <taxon>Bacillati</taxon>
        <taxon>Actinomycetota</taxon>
        <taxon>Actinomycetes</taxon>
        <taxon>Micromonosporales</taxon>
        <taxon>Micromonosporaceae</taxon>
        <taxon>Virgisporangium</taxon>
    </lineage>
</organism>
<reference evidence="3" key="1">
    <citation type="submission" date="2021-01" db="EMBL/GenBank/DDBJ databases">
        <title>Whole genome shotgun sequence of Virgisporangium aurantiacum NBRC 16421.</title>
        <authorList>
            <person name="Komaki H."/>
            <person name="Tamura T."/>
        </authorList>
    </citation>
    <scope>NUCLEOTIDE SEQUENCE</scope>
    <source>
        <strain evidence="3">NBRC 16421</strain>
    </source>
</reference>
<dbReference type="Proteomes" id="UP000612585">
    <property type="component" value="Unassembled WGS sequence"/>
</dbReference>
<dbReference type="SMART" id="SM00858">
    <property type="entry name" value="SAF"/>
    <property type="match status" value="1"/>
</dbReference>
<feature type="domain" description="SAF" evidence="2">
    <location>
        <begin position="54"/>
        <end position="117"/>
    </location>
</feature>
<evidence type="ECO:0000313" key="4">
    <source>
        <dbReference type="Proteomes" id="UP000612585"/>
    </source>
</evidence>
<dbReference type="InterPro" id="IPR013974">
    <property type="entry name" value="SAF"/>
</dbReference>
<name>A0A8J3Z756_9ACTN</name>
<evidence type="ECO:0000256" key="1">
    <source>
        <dbReference type="SAM" id="Phobius"/>
    </source>
</evidence>
<keyword evidence="1" id="KW-0472">Membrane</keyword>
<comment type="caution">
    <text evidence="3">The sequence shown here is derived from an EMBL/GenBank/DDBJ whole genome shotgun (WGS) entry which is preliminary data.</text>
</comment>
<evidence type="ECO:0000313" key="3">
    <source>
        <dbReference type="EMBL" id="GIJ56150.1"/>
    </source>
</evidence>
<feature type="transmembrane region" description="Helical" evidence="1">
    <location>
        <begin position="26"/>
        <end position="48"/>
    </location>
</feature>
<dbReference type="Pfam" id="PF08666">
    <property type="entry name" value="SAF"/>
    <property type="match status" value="1"/>
</dbReference>
<sequence length="218" mass="22424">MTPTSALVPPGPLTPPRTLGQRRTRWNALALAVCLMALGGLLSGFAFLTATRIQSCLAVSRAVAAGATISTSDLRTVQITVAPGLLPIKAKNIRDAVGKRAAVTLVPGTLLTAAQITDEALVRPDQRQVGVGLPANRMPARTLHPGDRVQLVSTPPEAANASAAPVLRFDATVVDLSGRGGTGVDGWVVHVAVAERDATAVVTLAAQSRLTIVLRVGG</sequence>
<dbReference type="RefSeq" id="WP_203993973.1">
    <property type="nucleotide sequence ID" value="NZ_BOPG01000023.1"/>
</dbReference>
<protein>
    <recommendedName>
        <fullName evidence="2">SAF domain-containing protein</fullName>
    </recommendedName>
</protein>
<accession>A0A8J3Z756</accession>
<keyword evidence="1" id="KW-0812">Transmembrane</keyword>